<dbReference type="PANTHER" id="PTHR11138:SF5">
    <property type="entry name" value="METHIONYL-TRNA FORMYLTRANSFERASE, MITOCHONDRIAL"/>
    <property type="match status" value="1"/>
</dbReference>
<dbReference type="Ensembl" id="ENSAMXT00005020447.1">
    <property type="protein sequence ID" value="ENSAMXP00005018506.1"/>
    <property type="gene ID" value="ENSAMXG00005009621.1"/>
</dbReference>
<dbReference type="InterPro" id="IPR041711">
    <property type="entry name" value="Met-tRNA-FMT_N"/>
</dbReference>
<evidence type="ECO:0000256" key="3">
    <source>
        <dbReference type="SAM" id="SignalP"/>
    </source>
</evidence>
<sequence>QHKHQLHSFWFLYGALVDLLEVVTLSNSVPVQKYAEQHELRVHNWPDVDFSGQFDVGVVVSFGCLLKEHVISRFPYGILNIHPSLLPRWRGPAPVFHTVLHGDALTGVSIMQIRPKRFDVGPILSQELYPVPEKITAEELGASLAVLGAQLLIDTLRNLPERIANKREQSKEGATFAPKVNSSMSCLVWEEQTCAEIDQLYRALGYRIPLRTMWMGRPIKLLDFVGRSQPCMSKLSYTCVQMCVDTPSNYYIQLLLSCNRC</sequence>
<evidence type="ECO:0000259" key="4">
    <source>
        <dbReference type="Pfam" id="PF00551"/>
    </source>
</evidence>
<evidence type="ECO:0000256" key="2">
    <source>
        <dbReference type="ARBA" id="ARBA00014185"/>
    </source>
</evidence>
<dbReference type="GO" id="GO:0005739">
    <property type="term" value="C:mitochondrion"/>
    <property type="evidence" value="ECO:0007669"/>
    <property type="project" value="TreeGrafter"/>
</dbReference>
<protein>
    <recommendedName>
        <fullName evidence="2">Methionyl-tRNA formyltransferase, mitochondrial</fullName>
        <ecNumber evidence="1">2.1.2.9</ecNumber>
    </recommendedName>
</protein>
<keyword evidence="3" id="KW-0732">Signal</keyword>
<dbReference type="InterPro" id="IPR002376">
    <property type="entry name" value="Formyl_transf_N"/>
</dbReference>
<dbReference type="AlphaFoldDB" id="A0A8B9HUK0"/>
<feature type="chain" id="PRO_5034842823" description="Methionyl-tRNA formyltransferase, mitochondrial" evidence="3">
    <location>
        <begin position="29"/>
        <end position="261"/>
    </location>
</feature>
<proteinExistence type="predicted"/>
<dbReference type="NCBIfam" id="TIGR00460">
    <property type="entry name" value="fmt"/>
    <property type="match status" value="1"/>
</dbReference>
<evidence type="ECO:0000256" key="1">
    <source>
        <dbReference type="ARBA" id="ARBA00012261"/>
    </source>
</evidence>
<dbReference type="InterPro" id="IPR036477">
    <property type="entry name" value="Formyl_transf_N_sf"/>
</dbReference>
<accession>A0A8B9HUK0</accession>
<dbReference type="InterPro" id="IPR005794">
    <property type="entry name" value="Fmt"/>
</dbReference>
<dbReference type="PANTHER" id="PTHR11138">
    <property type="entry name" value="METHIONYL-TRNA FORMYLTRANSFERASE"/>
    <property type="match status" value="1"/>
</dbReference>
<dbReference type="Pfam" id="PF00551">
    <property type="entry name" value="Formyl_trans_N"/>
    <property type="match status" value="1"/>
</dbReference>
<dbReference type="Proteomes" id="UP000694621">
    <property type="component" value="Unplaced"/>
</dbReference>
<reference evidence="5" key="1">
    <citation type="submission" date="2025-08" db="UniProtKB">
        <authorList>
            <consortium name="Ensembl"/>
        </authorList>
    </citation>
    <scope>IDENTIFICATION</scope>
</reference>
<dbReference type="EC" id="2.1.2.9" evidence="1"/>
<evidence type="ECO:0000313" key="6">
    <source>
        <dbReference type="Proteomes" id="UP000694621"/>
    </source>
</evidence>
<evidence type="ECO:0000313" key="5">
    <source>
        <dbReference type="Ensembl" id="ENSAMXP00005018506.1"/>
    </source>
</evidence>
<feature type="signal peptide" evidence="3">
    <location>
        <begin position="1"/>
        <end position="28"/>
    </location>
</feature>
<name>A0A8B9HUK0_ASTMX</name>
<dbReference type="GO" id="GO:0004479">
    <property type="term" value="F:methionyl-tRNA formyltransferase activity"/>
    <property type="evidence" value="ECO:0007669"/>
    <property type="project" value="UniProtKB-EC"/>
</dbReference>
<dbReference type="SUPFAM" id="SSF53328">
    <property type="entry name" value="Formyltransferase"/>
    <property type="match status" value="1"/>
</dbReference>
<organism evidence="5 6">
    <name type="scientific">Astyanax mexicanus</name>
    <name type="common">Blind cave fish</name>
    <name type="synonym">Astyanax fasciatus mexicanus</name>
    <dbReference type="NCBI Taxonomy" id="7994"/>
    <lineage>
        <taxon>Eukaryota</taxon>
        <taxon>Metazoa</taxon>
        <taxon>Chordata</taxon>
        <taxon>Craniata</taxon>
        <taxon>Vertebrata</taxon>
        <taxon>Euteleostomi</taxon>
        <taxon>Actinopterygii</taxon>
        <taxon>Neopterygii</taxon>
        <taxon>Teleostei</taxon>
        <taxon>Ostariophysi</taxon>
        <taxon>Characiformes</taxon>
        <taxon>Characoidei</taxon>
        <taxon>Acestrorhamphidae</taxon>
        <taxon>Acestrorhamphinae</taxon>
        <taxon>Astyanax</taxon>
    </lineage>
</organism>
<feature type="domain" description="Formyl transferase N-terminal" evidence="4">
    <location>
        <begin position="53"/>
        <end position="155"/>
    </location>
</feature>
<dbReference type="Gene3D" id="3.40.50.12230">
    <property type="match status" value="1"/>
</dbReference>
<dbReference type="CDD" id="cd08646">
    <property type="entry name" value="FMT_core_Met-tRNA-FMT_N"/>
    <property type="match status" value="1"/>
</dbReference>